<accession>A0A380P945</accession>
<evidence type="ECO:0000313" key="1">
    <source>
        <dbReference type="EMBL" id="SUP61730.1"/>
    </source>
</evidence>
<name>A0A380P945_STRGR</name>
<gene>
    <name evidence="1" type="ORF">NCTC7807_04887</name>
</gene>
<dbReference type="EMBL" id="UHID01000008">
    <property type="protein sequence ID" value="SUP61730.1"/>
    <property type="molecule type" value="Genomic_DNA"/>
</dbReference>
<dbReference type="Proteomes" id="UP000254150">
    <property type="component" value="Unassembled WGS sequence"/>
</dbReference>
<dbReference type="AlphaFoldDB" id="A0A380P945"/>
<proteinExistence type="predicted"/>
<sequence length="92" mass="9824">MTEQPAPSPAVTAIRETIAQLAATPDPIDRAKALGAVLDAIPDLQAELRGERQKAVIEIRESKSIADTAELLGVTQSRISQIAKGISRTKKH</sequence>
<organism evidence="1 2">
    <name type="scientific">Streptomyces griseus</name>
    <dbReference type="NCBI Taxonomy" id="1911"/>
    <lineage>
        <taxon>Bacteria</taxon>
        <taxon>Bacillati</taxon>
        <taxon>Actinomycetota</taxon>
        <taxon>Actinomycetes</taxon>
        <taxon>Kitasatosporales</taxon>
        <taxon>Streptomycetaceae</taxon>
        <taxon>Streptomyces</taxon>
    </lineage>
</organism>
<dbReference type="RefSeq" id="WP_030699961.1">
    <property type="nucleotide sequence ID" value="NZ_UHID01000008.1"/>
</dbReference>
<reference evidence="1 2" key="1">
    <citation type="submission" date="2018-06" db="EMBL/GenBank/DDBJ databases">
        <authorList>
            <consortium name="Pathogen Informatics"/>
            <person name="Doyle S."/>
        </authorList>
    </citation>
    <scope>NUCLEOTIDE SEQUENCE [LARGE SCALE GENOMIC DNA]</scope>
    <source>
        <strain evidence="1 2">NCTC7807</strain>
    </source>
</reference>
<protein>
    <submittedName>
        <fullName evidence="1">Uncharacterized protein</fullName>
    </submittedName>
</protein>
<evidence type="ECO:0000313" key="2">
    <source>
        <dbReference type="Proteomes" id="UP000254150"/>
    </source>
</evidence>